<gene>
    <name evidence="3" type="ORF">Tco_0677620</name>
</gene>
<proteinExistence type="predicted"/>
<feature type="region of interest" description="Disordered" evidence="1">
    <location>
        <begin position="147"/>
        <end position="184"/>
    </location>
</feature>
<evidence type="ECO:0000256" key="1">
    <source>
        <dbReference type="SAM" id="MobiDB-lite"/>
    </source>
</evidence>
<keyword evidence="4" id="KW-1185">Reference proteome</keyword>
<feature type="compositionally biased region" description="Polar residues" evidence="1">
    <location>
        <begin position="167"/>
        <end position="176"/>
    </location>
</feature>
<reference evidence="3" key="2">
    <citation type="submission" date="2022-01" db="EMBL/GenBank/DDBJ databases">
        <authorList>
            <person name="Yamashiro T."/>
            <person name="Shiraishi A."/>
            <person name="Satake H."/>
            <person name="Nakayama K."/>
        </authorList>
    </citation>
    <scope>NUCLEOTIDE SEQUENCE</scope>
</reference>
<dbReference type="Proteomes" id="UP001151760">
    <property type="component" value="Unassembled WGS sequence"/>
</dbReference>
<dbReference type="InterPro" id="IPR005162">
    <property type="entry name" value="Retrotrans_gag_dom"/>
</dbReference>
<organism evidence="3 4">
    <name type="scientific">Tanacetum coccineum</name>
    <dbReference type="NCBI Taxonomy" id="301880"/>
    <lineage>
        <taxon>Eukaryota</taxon>
        <taxon>Viridiplantae</taxon>
        <taxon>Streptophyta</taxon>
        <taxon>Embryophyta</taxon>
        <taxon>Tracheophyta</taxon>
        <taxon>Spermatophyta</taxon>
        <taxon>Magnoliopsida</taxon>
        <taxon>eudicotyledons</taxon>
        <taxon>Gunneridae</taxon>
        <taxon>Pentapetalae</taxon>
        <taxon>asterids</taxon>
        <taxon>campanulids</taxon>
        <taxon>Asterales</taxon>
        <taxon>Asteraceae</taxon>
        <taxon>Asteroideae</taxon>
        <taxon>Anthemideae</taxon>
        <taxon>Anthemidinae</taxon>
        <taxon>Tanacetum</taxon>
    </lineage>
</organism>
<reference evidence="3" key="1">
    <citation type="journal article" date="2022" name="Int. J. Mol. Sci.">
        <title>Draft Genome of Tanacetum Coccineum: Genomic Comparison of Closely Related Tanacetum-Family Plants.</title>
        <authorList>
            <person name="Yamashiro T."/>
            <person name="Shiraishi A."/>
            <person name="Nakayama K."/>
            <person name="Satake H."/>
        </authorList>
    </citation>
    <scope>NUCLEOTIDE SEQUENCE</scope>
</reference>
<sequence length="219" mass="25552">MENDQTKSNLFITSNNINIELNKEFLEELQKNTYHGWIDEDVVNHIAKVLEIVDLIHIPDEDSNQLRMKVFPLSLTDDACQWWKNKRGGKITIWEELVEKFFVNFTPNHTMEKKKCWTKETTGRIDDSILSSNNTTSESFFKPYLKSRGKSDTEKEDEQSQTKRKYSNTSTSINEQPNKEGAKQKSLRLFSTHLDPTKNILLLEVMNTIFGKETKIICQ</sequence>
<evidence type="ECO:0000313" key="4">
    <source>
        <dbReference type="Proteomes" id="UP001151760"/>
    </source>
</evidence>
<comment type="caution">
    <text evidence="3">The sequence shown here is derived from an EMBL/GenBank/DDBJ whole genome shotgun (WGS) entry which is preliminary data.</text>
</comment>
<accession>A0ABQ4XCQ8</accession>
<feature type="domain" description="Retrotransposon gag" evidence="2">
    <location>
        <begin position="69"/>
        <end position="114"/>
    </location>
</feature>
<dbReference type="Pfam" id="PF03732">
    <property type="entry name" value="Retrotrans_gag"/>
    <property type="match status" value="1"/>
</dbReference>
<name>A0ABQ4XCQ8_9ASTR</name>
<evidence type="ECO:0000259" key="2">
    <source>
        <dbReference type="Pfam" id="PF03732"/>
    </source>
</evidence>
<dbReference type="EMBL" id="BQNB010009403">
    <property type="protein sequence ID" value="GJS63056.1"/>
    <property type="molecule type" value="Genomic_DNA"/>
</dbReference>
<feature type="compositionally biased region" description="Basic and acidic residues" evidence="1">
    <location>
        <begin position="149"/>
        <end position="161"/>
    </location>
</feature>
<evidence type="ECO:0000313" key="3">
    <source>
        <dbReference type="EMBL" id="GJS63056.1"/>
    </source>
</evidence>
<protein>
    <submittedName>
        <fullName evidence="3">Uncharacterized mitochondrial protein-like protein</fullName>
    </submittedName>
</protein>